<name>A0A1E4TQ94_PACTA</name>
<dbReference type="OrthoDB" id="17212at2759"/>
<evidence type="ECO:0000313" key="4">
    <source>
        <dbReference type="Proteomes" id="UP000094236"/>
    </source>
</evidence>
<sequence length="247" mass="27987">MGDHSKTSEEEKEEIEETPTNTLILTDFTAEELEDESIIELLFGEVKRNTPSDEIIKFIKLPKFNRILMIFENRESSKTLYEILKSLQFNVSFSVRDNSISTKEFLLKLPSSGTKYVISPPPSPPSGWISTEEQKPDTRVIHNPHELHNLLFEKLGDRIVERFGKVPGEDSTKLDDDTHETEADADADADEEDDDDFDEKNGRLKVPKVLIGRANGNPIILLEAAKDTTNNGERKSVNTFKTQMPPI</sequence>
<keyword evidence="4" id="KW-1185">Reference proteome</keyword>
<feature type="compositionally biased region" description="Basic and acidic residues" evidence="2">
    <location>
        <begin position="166"/>
        <end position="182"/>
    </location>
</feature>
<dbReference type="AlphaFoldDB" id="A0A1E4TQ94"/>
<feature type="region of interest" description="Disordered" evidence="2">
    <location>
        <begin position="227"/>
        <end position="247"/>
    </location>
</feature>
<proteinExistence type="inferred from homology"/>
<dbReference type="STRING" id="669874.A0A1E4TQ94"/>
<dbReference type="Proteomes" id="UP000094236">
    <property type="component" value="Unassembled WGS sequence"/>
</dbReference>
<feature type="region of interest" description="Disordered" evidence="2">
    <location>
        <begin position="166"/>
        <end position="205"/>
    </location>
</feature>
<evidence type="ECO:0008006" key="5">
    <source>
        <dbReference type="Google" id="ProtNLM"/>
    </source>
</evidence>
<dbReference type="GO" id="GO:0019722">
    <property type="term" value="P:calcium-mediated signaling"/>
    <property type="evidence" value="ECO:0007669"/>
    <property type="project" value="InterPro"/>
</dbReference>
<protein>
    <recommendedName>
        <fullName evidence="5">Calcipressin</fullName>
    </recommendedName>
</protein>
<dbReference type="Pfam" id="PF04847">
    <property type="entry name" value="Calcipressin"/>
    <property type="match status" value="1"/>
</dbReference>
<feature type="compositionally biased region" description="Acidic residues" evidence="2">
    <location>
        <begin position="183"/>
        <end position="198"/>
    </location>
</feature>
<dbReference type="PANTHER" id="PTHR10300">
    <property type="entry name" value="CALCIPRESSIN"/>
    <property type="match status" value="1"/>
</dbReference>
<organism evidence="3 4">
    <name type="scientific">Pachysolen tannophilus NRRL Y-2460</name>
    <dbReference type="NCBI Taxonomy" id="669874"/>
    <lineage>
        <taxon>Eukaryota</taxon>
        <taxon>Fungi</taxon>
        <taxon>Dikarya</taxon>
        <taxon>Ascomycota</taxon>
        <taxon>Saccharomycotina</taxon>
        <taxon>Pichiomycetes</taxon>
        <taxon>Pachysolenaceae</taxon>
        <taxon>Pachysolen</taxon>
    </lineage>
</organism>
<comment type="similarity">
    <text evidence="1">Belongs to the RCAN family.</text>
</comment>
<gene>
    <name evidence="3" type="ORF">PACTADRAFT_51667</name>
</gene>
<dbReference type="EMBL" id="KV454017">
    <property type="protein sequence ID" value="ODV93920.1"/>
    <property type="molecule type" value="Genomic_DNA"/>
</dbReference>
<accession>A0A1E4TQ94</accession>
<evidence type="ECO:0000256" key="1">
    <source>
        <dbReference type="ARBA" id="ARBA00008209"/>
    </source>
</evidence>
<dbReference type="GO" id="GO:0008597">
    <property type="term" value="F:calcium-dependent protein serine/threonine phosphatase regulator activity"/>
    <property type="evidence" value="ECO:0007669"/>
    <property type="project" value="TreeGrafter"/>
</dbReference>
<reference evidence="4" key="1">
    <citation type="submission" date="2016-05" db="EMBL/GenBank/DDBJ databases">
        <title>Comparative genomics of biotechnologically important yeasts.</title>
        <authorList>
            <consortium name="DOE Joint Genome Institute"/>
            <person name="Riley R."/>
            <person name="Haridas S."/>
            <person name="Wolfe K.H."/>
            <person name="Lopes M.R."/>
            <person name="Hittinger C.T."/>
            <person name="Goker M."/>
            <person name="Salamov A."/>
            <person name="Wisecaver J."/>
            <person name="Long T.M."/>
            <person name="Aerts A.L."/>
            <person name="Barry K."/>
            <person name="Choi C."/>
            <person name="Clum A."/>
            <person name="Coughlan A.Y."/>
            <person name="Deshpande S."/>
            <person name="Douglass A.P."/>
            <person name="Hanson S.J."/>
            <person name="Klenk H.-P."/>
            <person name="Labutti K."/>
            <person name="Lapidus A."/>
            <person name="Lindquist E."/>
            <person name="Lipzen A."/>
            <person name="Meier-Kolthoff J.P."/>
            <person name="Ohm R.A."/>
            <person name="Otillar R.P."/>
            <person name="Pangilinan J."/>
            <person name="Peng Y."/>
            <person name="Rokas A."/>
            <person name="Rosa C.A."/>
            <person name="Scheuner C."/>
            <person name="Sibirny A.A."/>
            <person name="Slot J.C."/>
            <person name="Stielow J.B."/>
            <person name="Sun H."/>
            <person name="Kurtzman C.P."/>
            <person name="Blackwell M."/>
            <person name="Grigoriev I.V."/>
            <person name="Jeffries T.W."/>
        </authorList>
    </citation>
    <scope>NUCLEOTIDE SEQUENCE [LARGE SCALE GENOMIC DNA]</scope>
    <source>
        <strain evidence="4">NRRL Y-2460</strain>
    </source>
</reference>
<evidence type="ECO:0000256" key="2">
    <source>
        <dbReference type="SAM" id="MobiDB-lite"/>
    </source>
</evidence>
<dbReference type="GO" id="GO:0005634">
    <property type="term" value="C:nucleus"/>
    <property type="evidence" value="ECO:0007669"/>
    <property type="project" value="TreeGrafter"/>
</dbReference>
<dbReference type="InterPro" id="IPR006931">
    <property type="entry name" value="Calcipressin"/>
</dbReference>
<evidence type="ECO:0000313" key="3">
    <source>
        <dbReference type="EMBL" id="ODV93920.1"/>
    </source>
</evidence>
<dbReference type="GO" id="GO:0005737">
    <property type="term" value="C:cytoplasm"/>
    <property type="evidence" value="ECO:0007669"/>
    <property type="project" value="TreeGrafter"/>
</dbReference>
<dbReference type="PANTHER" id="PTHR10300:SF14">
    <property type="entry name" value="PROTEIN SARAH"/>
    <property type="match status" value="1"/>
</dbReference>